<dbReference type="PROSITE" id="PS51210">
    <property type="entry name" value="PLA2C"/>
    <property type="match status" value="1"/>
</dbReference>
<evidence type="ECO:0000313" key="5">
    <source>
        <dbReference type="EMBL" id="KAG8228647.1"/>
    </source>
</evidence>
<protein>
    <recommendedName>
        <fullName evidence="4">PLA2c domain-containing protein</fullName>
    </recommendedName>
</protein>
<feature type="domain" description="PLA2c" evidence="4">
    <location>
        <begin position="1"/>
        <end position="159"/>
    </location>
</feature>
<dbReference type="Proteomes" id="UP000792457">
    <property type="component" value="Unassembled WGS sequence"/>
</dbReference>
<keyword evidence="2 3" id="KW-0443">Lipid metabolism</keyword>
<dbReference type="Pfam" id="PF01735">
    <property type="entry name" value="PLA2_B"/>
    <property type="match status" value="1"/>
</dbReference>
<comment type="caution">
    <text evidence="5">The sequence shown here is derived from an EMBL/GenBank/DDBJ whole genome shotgun (WGS) entry which is preliminary data.</text>
</comment>
<dbReference type="GO" id="GO:0005509">
    <property type="term" value="F:calcium ion binding"/>
    <property type="evidence" value="ECO:0007669"/>
    <property type="project" value="TreeGrafter"/>
</dbReference>
<dbReference type="PANTHER" id="PTHR10728:SF40">
    <property type="entry name" value="PATATIN FAMILY PROTEIN"/>
    <property type="match status" value="1"/>
</dbReference>
<dbReference type="GO" id="GO:0005544">
    <property type="term" value="F:calcium-dependent phospholipid binding"/>
    <property type="evidence" value="ECO:0007669"/>
    <property type="project" value="TreeGrafter"/>
</dbReference>
<evidence type="ECO:0000256" key="3">
    <source>
        <dbReference type="PROSITE-ProRule" id="PRU00555"/>
    </source>
</evidence>
<dbReference type="EMBL" id="KZ308379">
    <property type="protein sequence ID" value="KAG8228647.1"/>
    <property type="molecule type" value="Genomic_DNA"/>
</dbReference>
<keyword evidence="1 3" id="KW-0378">Hydrolase</keyword>
<evidence type="ECO:0000313" key="6">
    <source>
        <dbReference type="Proteomes" id="UP000792457"/>
    </source>
</evidence>
<feature type="non-terminal residue" evidence="5">
    <location>
        <position position="159"/>
    </location>
</feature>
<reference evidence="5" key="1">
    <citation type="submission" date="2013-04" db="EMBL/GenBank/DDBJ databases">
        <authorList>
            <person name="Qu J."/>
            <person name="Murali S.C."/>
            <person name="Bandaranaike D."/>
            <person name="Bellair M."/>
            <person name="Blankenburg K."/>
            <person name="Chao H."/>
            <person name="Dinh H."/>
            <person name="Doddapaneni H."/>
            <person name="Downs B."/>
            <person name="Dugan-Rocha S."/>
            <person name="Elkadiri S."/>
            <person name="Gnanaolivu R.D."/>
            <person name="Hernandez B."/>
            <person name="Javaid M."/>
            <person name="Jayaseelan J.C."/>
            <person name="Lee S."/>
            <person name="Li M."/>
            <person name="Ming W."/>
            <person name="Munidasa M."/>
            <person name="Muniz J."/>
            <person name="Nguyen L."/>
            <person name="Ongeri F."/>
            <person name="Osuji N."/>
            <person name="Pu L.-L."/>
            <person name="Puazo M."/>
            <person name="Qu C."/>
            <person name="Quiroz J."/>
            <person name="Raj R."/>
            <person name="Weissenberger G."/>
            <person name="Xin Y."/>
            <person name="Zou X."/>
            <person name="Han Y."/>
            <person name="Richards S."/>
            <person name="Worley K."/>
            <person name="Muzny D."/>
            <person name="Gibbs R."/>
        </authorList>
    </citation>
    <scope>NUCLEOTIDE SEQUENCE</scope>
    <source>
        <strain evidence="5">Sampled in the wild</strain>
    </source>
</reference>
<dbReference type="AlphaFoldDB" id="A0A8K0K5C0"/>
<dbReference type="SUPFAM" id="SSF52151">
    <property type="entry name" value="FabD/lysophospholipase-like"/>
    <property type="match status" value="1"/>
</dbReference>
<dbReference type="InterPro" id="IPR016035">
    <property type="entry name" value="Acyl_Trfase/lysoPLipase"/>
</dbReference>
<evidence type="ECO:0000259" key="4">
    <source>
        <dbReference type="PROSITE" id="PS51210"/>
    </source>
</evidence>
<keyword evidence="3" id="KW-0442">Lipid degradation</keyword>
<dbReference type="InterPro" id="IPR002642">
    <property type="entry name" value="LysoPLipase_cat_dom"/>
</dbReference>
<dbReference type="GO" id="GO:0047498">
    <property type="term" value="F:calcium-dependent phospholipase A2 activity"/>
    <property type="evidence" value="ECO:0007669"/>
    <property type="project" value="TreeGrafter"/>
</dbReference>
<dbReference type="OrthoDB" id="419768at2759"/>
<evidence type="ECO:0000256" key="1">
    <source>
        <dbReference type="ARBA" id="ARBA00022801"/>
    </source>
</evidence>
<keyword evidence="6" id="KW-1185">Reference proteome</keyword>
<dbReference type="GO" id="GO:0005829">
    <property type="term" value="C:cytosol"/>
    <property type="evidence" value="ECO:0007669"/>
    <property type="project" value="TreeGrafter"/>
</dbReference>
<reference evidence="5" key="2">
    <citation type="submission" date="2017-10" db="EMBL/GenBank/DDBJ databases">
        <title>Ladona fulva Genome sequencing and assembly.</title>
        <authorList>
            <person name="Murali S."/>
            <person name="Richards S."/>
            <person name="Bandaranaike D."/>
            <person name="Bellair M."/>
            <person name="Blankenburg K."/>
            <person name="Chao H."/>
            <person name="Dinh H."/>
            <person name="Doddapaneni H."/>
            <person name="Dugan-Rocha S."/>
            <person name="Elkadiri S."/>
            <person name="Gnanaolivu R."/>
            <person name="Hernandez B."/>
            <person name="Skinner E."/>
            <person name="Javaid M."/>
            <person name="Lee S."/>
            <person name="Li M."/>
            <person name="Ming W."/>
            <person name="Munidasa M."/>
            <person name="Muniz J."/>
            <person name="Nguyen L."/>
            <person name="Hughes D."/>
            <person name="Osuji N."/>
            <person name="Pu L.-L."/>
            <person name="Puazo M."/>
            <person name="Qu C."/>
            <person name="Quiroz J."/>
            <person name="Raj R."/>
            <person name="Weissenberger G."/>
            <person name="Xin Y."/>
            <person name="Zou X."/>
            <person name="Han Y."/>
            <person name="Worley K."/>
            <person name="Muzny D."/>
            <person name="Gibbs R."/>
        </authorList>
    </citation>
    <scope>NUCLEOTIDE SEQUENCE</scope>
    <source>
        <strain evidence="5">Sampled in the wild</strain>
    </source>
</reference>
<dbReference type="GO" id="GO:0046475">
    <property type="term" value="P:glycerophospholipid catabolic process"/>
    <property type="evidence" value="ECO:0007669"/>
    <property type="project" value="TreeGrafter"/>
</dbReference>
<proteinExistence type="predicted"/>
<dbReference type="PANTHER" id="PTHR10728">
    <property type="entry name" value="CYTOSOLIC PHOSPHOLIPASE A2"/>
    <property type="match status" value="1"/>
</dbReference>
<evidence type="ECO:0000256" key="2">
    <source>
        <dbReference type="ARBA" id="ARBA00023098"/>
    </source>
</evidence>
<sequence>VPIVAIVNSGGGVRAAIASSGVYKALHESGLLATAGYIAGLSGSSWFLTYLYTHPDFPDNSAPEQLISEIREKISKKRSEYLTWSNMFIAFKLLIQKWLDGLSVSFADIFGHLVGEMLLGERKLLKLSSMKKKLENGSVPMPLFTCIVAKETVSARIYQ</sequence>
<gene>
    <name evidence="5" type="ORF">J437_LFUL008298</name>
</gene>
<organism evidence="5 6">
    <name type="scientific">Ladona fulva</name>
    <name type="common">Scarce chaser dragonfly</name>
    <name type="synonym">Libellula fulva</name>
    <dbReference type="NCBI Taxonomy" id="123851"/>
    <lineage>
        <taxon>Eukaryota</taxon>
        <taxon>Metazoa</taxon>
        <taxon>Ecdysozoa</taxon>
        <taxon>Arthropoda</taxon>
        <taxon>Hexapoda</taxon>
        <taxon>Insecta</taxon>
        <taxon>Pterygota</taxon>
        <taxon>Palaeoptera</taxon>
        <taxon>Odonata</taxon>
        <taxon>Epiprocta</taxon>
        <taxon>Anisoptera</taxon>
        <taxon>Libelluloidea</taxon>
        <taxon>Libellulidae</taxon>
        <taxon>Ladona</taxon>
    </lineage>
</organism>
<accession>A0A8K0K5C0</accession>
<dbReference type="Gene3D" id="3.40.1090.10">
    <property type="entry name" value="Cytosolic phospholipase A2 catalytic domain"/>
    <property type="match status" value="1"/>
</dbReference>
<feature type="non-terminal residue" evidence="5">
    <location>
        <position position="1"/>
    </location>
</feature>
<name>A0A8K0K5C0_LADFU</name>